<protein>
    <recommendedName>
        <fullName evidence="3">F-box domain-containing protein</fullName>
    </recommendedName>
</protein>
<feature type="region of interest" description="Disordered" evidence="2">
    <location>
        <begin position="468"/>
        <end position="558"/>
    </location>
</feature>
<evidence type="ECO:0000313" key="4">
    <source>
        <dbReference type="EMBL" id="KAF7290253.1"/>
    </source>
</evidence>
<feature type="compositionally biased region" description="Low complexity" evidence="2">
    <location>
        <begin position="523"/>
        <end position="539"/>
    </location>
</feature>
<evidence type="ECO:0000256" key="2">
    <source>
        <dbReference type="SAM" id="MobiDB-lite"/>
    </source>
</evidence>
<evidence type="ECO:0000313" key="5">
    <source>
        <dbReference type="Proteomes" id="UP000636479"/>
    </source>
</evidence>
<reference evidence="4" key="1">
    <citation type="submission" date="2020-05" db="EMBL/GenBank/DDBJ databases">
        <title>Mycena genomes resolve the evolution of fungal bioluminescence.</title>
        <authorList>
            <person name="Tsai I.J."/>
        </authorList>
    </citation>
    <scope>NUCLEOTIDE SEQUENCE</scope>
    <source>
        <strain evidence="4">171206Taipei</strain>
    </source>
</reference>
<proteinExistence type="predicted"/>
<comment type="caution">
    <text evidence="4">The sequence shown here is derived from an EMBL/GenBank/DDBJ whole genome shotgun (WGS) entry which is preliminary data.</text>
</comment>
<feature type="coiled-coil region" evidence="1">
    <location>
        <begin position="11"/>
        <end position="38"/>
    </location>
</feature>
<organism evidence="4 5">
    <name type="scientific">Mycena indigotica</name>
    <dbReference type="NCBI Taxonomy" id="2126181"/>
    <lineage>
        <taxon>Eukaryota</taxon>
        <taxon>Fungi</taxon>
        <taxon>Dikarya</taxon>
        <taxon>Basidiomycota</taxon>
        <taxon>Agaricomycotina</taxon>
        <taxon>Agaricomycetes</taxon>
        <taxon>Agaricomycetidae</taxon>
        <taxon>Agaricales</taxon>
        <taxon>Marasmiineae</taxon>
        <taxon>Mycenaceae</taxon>
        <taxon>Mycena</taxon>
    </lineage>
</organism>
<keyword evidence="1" id="KW-0175">Coiled coil</keyword>
<feature type="domain" description="F-box" evidence="3">
    <location>
        <begin position="49"/>
        <end position="121"/>
    </location>
</feature>
<evidence type="ECO:0000259" key="3">
    <source>
        <dbReference type="Pfam" id="PF12937"/>
    </source>
</evidence>
<feature type="compositionally biased region" description="Acidic residues" evidence="2">
    <location>
        <begin position="502"/>
        <end position="518"/>
    </location>
</feature>
<gene>
    <name evidence="4" type="ORF">MIND_01339000</name>
</gene>
<sequence>MAASANPARQLAHYNARIAACEAELDGLRRQRAVVRTEAAAIASAFAPIRRLPVELLCEVFDLCAPSGLVPVRKQGVPDTGSPQQELERLRKPWLVTLSQVSCHWRRLIHGTPKLWAHIAIETGTWGSCGVRPTVLLALLDTCLTHSTGAPLTLRVITESDDRYASDVFARLVPHSARWREADIRIDRNLLHLLGPVRGNLPLLEKLGLHTRAETVSMFAEAPRLREVIFWGPSTCLLTVPWSRVDVFRACGGPMETRTALSFMGALPSGASAYFYINAQRMPPPNVPLPHVRSVVRRFGIDVGCCFDPPVSGAAVRRLWDGVTFTGLYHLHLKARRTHPAPMWHHTSFMAMAERSGFARTLVSLTLRTFVGERELGEVLAPLKALEKLDLTDVVIEGKRIVITDGVLRLLAVAKGVLILPRLQRLYLRTLLGFDEHVFVRFVESRVDKGLTFLGVFWVPRPAAVAGDEILTDEEEESGAEQEEEESESDSEDGAEGSGNDSSEEDDEESDSNSEGEGENLYAVPAAASSATSLLPVSARTVARGHRTPQRTKKWPTAGLSDALVRRMQGLAEKGLRFRDGVLSPGEYS</sequence>
<dbReference type="InterPro" id="IPR001810">
    <property type="entry name" value="F-box_dom"/>
</dbReference>
<dbReference type="EMBL" id="JACAZF010000015">
    <property type="protein sequence ID" value="KAF7290253.1"/>
    <property type="molecule type" value="Genomic_DNA"/>
</dbReference>
<feature type="compositionally biased region" description="Acidic residues" evidence="2">
    <location>
        <begin position="470"/>
        <end position="495"/>
    </location>
</feature>
<evidence type="ECO:0000256" key="1">
    <source>
        <dbReference type="SAM" id="Coils"/>
    </source>
</evidence>
<dbReference type="GeneID" id="59352351"/>
<keyword evidence="5" id="KW-1185">Reference proteome</keyword>
<dbReference type="RefSeq" id="XP_037213831.1">
    <property type="nucleotide sequence ID" value="XM_037369835.1"/>
</dbReference>
<dbReference type="AlphaFoldDB" id="A0A8H6VU77"/>
<dbReference type="Proteomes" id="UP000636479">
    <property type="component" value="Unassembled WGS sequence"/>
</dbReference>
<name>A0A8H6VU77_9AGAR</name>
<accession>A0A8H6VU77</accession>
<dbReference type="OrthoDB" id="3365698at2759"/>
<feature type="compositionally biased region" description="Basic residues" evidence="2">
    <location>
        <begin position="543"/>
        <end position="554"/>
    </location>
</feature>
<dbReference type="Pfam" id="PF12937">
    <property type="entry name" value="F-box-like"/>
    <property type="match status" value="1"/>
</dbReference>